<dbReference type="InterPro" id="IPR000160">
    <property type="entry name" value="GGDEF_dom"/>
</dbReference>
<dbReference type="NCBIfam" id="TIGR00229">
    <property type="entry name" value="sensory_box"/>
    <property type="match status" value="3"/>
</dbReference>
<dbReference type="InterPro" id="IPR029016">
    <property type="entry name" value="GAF-like_dom_sf"/>
</dbReference>
<dbReference type="Gene3D" id="3.30.70.270">
    <property type="match status" value="1"/>
</dbReference>
<dbReference type="CDD" id="cd00130">
    <property type="entry name" value="PAS"/>
    <property type="match status" value="3"/>
</dbReference>
<dbReference type="InterPro" id="IPR029787">
    <property type="entry name" value="Nucleotide_cyclase"/>
</dbReference>
<evidence type="ECO:0000259" key="4">
    <source>
        <dbReference type="PROSITE" id="PS50887"/>
    </source>
</evidence>
<dbReference type="PANTHER" id="PTHR44757">
    <property type="entry name" value="DIGUANYLATE CYCLASE DGCP"/>
    <property type="match status" value="1"/>
</dbReference>
<dbReference type="SUPFAM" id="SSF55073">
    <property type="entry name" value="Nucleotide cyclase"/>
    <property type="match status" value="1"/>
</dbReference>
<dbReference type="Pfam" id="PF13185">
    <property type="entry name" value="GAF_2"/>
    <property type="match status" value="1"/>
</dbReference>
<dbReference type="PANTHER" id="PTHR44757:SF2">
    <property type="entry name" value="BIOFILM ARCHITECTURE MAINTENANCE PROTEIN MBAA"/>
    <property type="match status" value="1"/>
</dbReference>
<dbReference type="SUPFAM" id="SSF46458">
    <property type="entry name" value="Globin-like"/>
    <property type="match status" value="1"/>
</dbReference>
<protein>
    <recommendedName>
        <fullName evidence="1">Diguanylate cyclase DosC</fullName>
    </recommendedName>
    <alternativeName>
        <fullName evidence="2">Direct oxygen-sensing cyclase</fullName>
    </alternativeName>
</protein>
<dbReference type="Pfam" id="PF11563">
    <property type="entry name" value="Protoglobin"/>
    <property type="match status" value="1"/>
</dbReference>
<dbReference type="SMART" id="SM00267">
    <property type="entry name" value="GGDEF"/>
    <property type="match status" value="1"/>
</dbReference>
<evidence type="ECO:0000256" key="2">
    <source>
        <dbReference type="ARBA" id="ARBA00029839"/>
    </source>
</evidence>
<dbReference type="InterPro" id="IPR043128">
    <property type="entry name" value="Rev_trsase/Diguanyl_cyclase"/>
</dbReference>
<dbReference type="SUPFAM" id="SSF55781">
    <property type="entry name" value="GAF domain-like"/>
    <property type="match status" value="3"/>
</dbReference>
<gene>
    <name evidence="5" type="ORF">UBAL3_94320051</name>
</gene>
<dbReference type="InterPro" id="IPR009050">
    <property type="entry name" value="Globin-like_sf"/>
</dbReference>
<name>C6HZ09_9BACT</name>
<dbReference type="CDD" id="cd14759">
    <property type="entry name" value="GS_GGDEF_2"/>
    <property type="match status" value="1"/>
</dbReference>
<dbReference type="Gene3D" id="1.10.490.10">
    <property type="entry name" value="Globins"/>
    <property type="match status" value="1"/>
</dbReference>
<dbReference type="SUPFAM" id="SSF55785">
    <property type="entry name" value="PYP-like sensor domain (PAS domain)"/>
    <property type="match status" value="3"/>
</dbReference>
<dbReference type="Pfam" id="PF00990">
    <property type="entry name" value="GGDEF"/>
    <property type="match status" value="1"/>
</dbReference>
<feature type="domain" description="GGDEF" evidence="4">
    <location>
        <begin position="1056"/>
        <end position="1196"/>
    </location>
</feature>
<dbReference type="Pfam" id="PF13188">
    <property type="entry name" value="PAS_8"/>
    <property type="match status" value="1"/>
</dbReference>
<dbReference type="InterPro" id="IPR035965">
    <property type="entry name" value="PAS-like_dom_sf"/>
</dbReference>
<dbReference type="Gene3D" id="3.30.450.20">
    <property type="entry name" value="PAS domain"/>
    <property type="match status" value="3"/>
</dbReference>
<evidence type="ECO:0000256" key="3">
    <source>
        <dbReference type="SAM" id="Coils"/>
    </source>
</evidence>
<dbReference type="PROSITE" id="PS50887">
    <property type="entry name" value="GGDEF"/>
    <property type="match status" value="1"/>
</dbReference>
<evidence type="ECO:0000313" key="5">
    <source>
        <dbReference type="EMBL" id="EES52195.1"/>
    </source>
</evidence>
<dbReference type="GO" id="GO:0020037">
    <property type="term" value="F:heme binding"/>
    <property type="evidence" value="ECO:0007669"/>
    <property type="project" value="InterPro"/>
</dbReference>
<feature type="coiled-coil region" evidence="3">
    <location>
        <begin position="434"/>
        <end position="461"/>
    </location>
</feature>
<dbReference type="GO" id="GO:0019825">
    <property type="term" value="F:oxygen binding"/>
    <property type="evidence" value="ECO:0007669"/>
    <property type="project" value="InterPro"/>
</dbReference>
<dbReference type="InterPro" id="IPR000014">
    <property type="entry name" value="PAS"/>
</dbReference>
<dbReference type="Pfam" id="PF13426">
    <property type="entry name" value="PAS_9"/>
    <property type="match status" value="2"/>
</dbReference>
<keyword evidence="3" id="KW-0175">Coiled coil</keyword>
<dbReference type="EMBL" id="GG693879">
    <property type="protein sequence ID" value="EES52195.1"/>
    <property type="molecule type" value="Genomic_DNA"/>
</dbReference>
<organism evidence="5 6">
    <name type="scientific">Leptospirillum ferrodiazotrophum</name>
    <dbReference type="NCBI Taxonomy" id="412449"/>
    <lineage>
        <taxon>Bacteria</taxon>
        <taxon>Pseudomonadati</taxon>
        <taxon>Nitrospirota</taxon>
        <taxon>Nitrospiria</taxon>
        <taxon>Nitrospirales</taxon>
        <taxon>Nitrospiraceae</taxon>
        <taxon>Leptospirillum</taxon>
    </lineage>
</organism>
<sequence length="1514" mass="169063">MENESDPSGSSSSDSLESVIPPSIDLSVWLFRGSSRNLFLLDSKGVMLVANFAFFQTMGLSSRETQGRSFRSWCREAPDALPAAPGTAVFTSLLTPKDGEPILAEVSLEGRFSGEEIFFLGEIRKIPGDKTLEGEIVRLACYNRLLTAAASFVAEERSENDLFSGICVQLEETGGFSPVWIVRPDRNRVLRPVALSGGTSRHEALHRFIHAADTPGFFLEGEALRTGGPLFVSDLARRLREMGGDEWWQALESAGCLEGVFLPLYRGGAPYAVLALYSRSLSAFSPPCDDILKTLAQMLSRALDRLDMRSRERDELLLRKLLLDHSPSGIALVREGVLVYANAALAALFGHERQRTLVGKDLDSLWDGPGEARRVEEALSSLTPSDKTLMLSEVHARKADGSPLVLDLSLALGAHGGGATVVLTANDATGRVRRFREKARLDSLREVLSDLRREMVRANADESLLQVFCERLAGRGEVEKAGLWAKSSRDFLALSQTDVERAGGERFPLQIDRTPPPDMEEALAECAREGSPRFFCWRHGSLEKIPNDLGARAEGVHVALFPVLRGGQPWGILTLFSRTLGAFVAETQEIFVGMAESLSLFLDRLDLRRSMRETAAFQEAILGHSRSGILIAEGRTITYVNPRMLEMFGYEKPEELLGRSSRLLYRSEAEYRRVGELLFPAVLEGKAVLVEDVPGVRKDGADLWVDVYEVMVHVGGKTLLIATLTDVTDRHIQAARLDMVARFRGGLAEVRQLEEGVADESSLLEKTTELFSGEGKFDSVFILRPDGSGGWVVEGGKGLSNGSERSLLREGSPLLEALESGIAGWISNAEEDGLPGSGIRGVVPILRRGRPWSLLLLSGSDPNLQRSEIREIVEEAGRSLSRALDRRDQEVRERALSSLNRAITENARVGFILVDMKDGELLYVNPHHLEELGYPPDYPLRGMPFRLFLADDEELRHVDEALKRARQEGREWVSLVNVRLRRRDGAVFLFDLFGRWIDHEGSQRFLWTVVNATERNRLQRRIEYEATHDSLTDLPNRRAMESYLEMAIARTRRNGGSLVTALIDLDDFKPVNDLYGHEAGDRLLREFSKRVRTLLRESDFFCRLGGDEFVIVLEFAGRDPERVHKELEAALERLHGAVDIPFDVGEGRLARVGMTLGVARLSEETETVDALLREADLAMYALKSWKGQRDRWWGERREGPGLPERLPSRPEEFSAFGSEAQEILGRVFPLVERASRRFVREFYGHLARETEAREILDRMDEARMNRLRESQEHHLTFLLAPATTSDDLRRRSRALGEAHVFYGVDLSVLLHAKVVYGKFLTAMMEDFRLSSMDQMRLHLVIEERLGLDIRCQSESESRVQGAFRDALCRPFFSIAGEKQLEELQVLSRLPGISGAALVSFGADGRVEVALDPEEFAETVERQSALLSTARESRSLQFIENAEHPDGRTRSLAALPLRPLPANREDASPLPPPAVLVVGGRYPGQFTTLWLRNFLTALAFRWEGLLAGVERERSS</sequence>
<dbReference type="InterPro" id="IPR003018">
    <property type="entry name" value="GAF"/>
</dbReference>
<dbReference type="Proteomes" id="UP000009374">
    <property type="component" value="Unassembled WGS sequence"/>
</dbReference>
<dbReference type="InterPro" id="IPR044398">
    <property type="entry name" value="Globin-sensor_dom"/>
</dbReference>
<evidence type="ECO:0000256" key="1">
    <source>
        <dbReference type="ARBA" id="ARBA00015125"/>
    </source>
</evidence>
<dbReference type="NCBIfam" id="TIGR00254">
    <property type="entry name" value="GGDEF"/>
    <property type="match status" value="1"/>
</dbReference>
<evidence type="ECO:0000313" key="6">
    <source>
        <dbReference type="Proteomes" id="UP000009374"/>
    </source>
</evidence>
<accession>C6HZ09</accession>
<dbReference type="InterPro" id="IPR012292">
    <property type="entry name" value="Globin/Proto"/>
</dbReference>
<dbReference type="CDD" id="cd01949">
    <property type="entry name" value="GGDEF"/>
    <property type="match status" value="1"/>
</dbReference>
<dbReference type="InterPro" id="IPR052155">
    <property type="entry name" value="Biofilm_reg_signaling"/>
</dbReference>
<keyword evidence="6" id="KW-1185">Reference proteome</keyword>
<proteinExistence type="predicted"/>
<dbReference type="SMART" id="SM00091">
    <property type="entry name" value="PAS"/>
    <property type="match status" value="3"/>
</dbReference>
<dbReference type="Gene3D" id="3.30.450.40">
    <property type="match status" value="2"/>
</dbReference>
<reference evidence="5 6" key="1">
    <citation type="journal article" date="2009" name="Appl. Environ. Microbiol.">
        <title>Community genomic and proteomic analyses of chemoautotrophic iron-oxidizing "Leptospirillum rubarum" (Group II) and "Leptospirillum ferrodiazotrophum" (Group III) bacteria in acid mine drainage biofilms.</title>
        <authorList>
            <person name="Goltsman D.S."/>
            <person name="Denef V.J."/>
            <person name="Singer S.W."/>
            <person name="VerBerkmoes N.C."/>
            <person name="Lefsrud M."/>
            <person name="Mueller R.S."/>
            <person name="Dick G.J."/>
            <person name="Sun C.L."/>
            <person name="Wheeler K.E."/>
            <person name="Zemla A."/>
            <person name="Baker B.J."/>
            <person name="Hauser L."/>
            <person name="Land M."/>
            <person name="Shah M.B."/>
            <person name="Thelen M.P."/>
            <person name="Hettich R.L."/>
            <person name="Banfield J.F."/>
        </authorList>
    </citation>
    <scope>NUCLEOTIDE SEQUENCE [LARGE SCALE GENOMIC DNA]</scope>
</reference>